<organism evidence="2 3">
    <name type="scientific">Mesorhizobium escarrei</name>
    <dbReference type="NCBI Taxonomy" id="666018"/>
    <lineage>
        <taxon>Bacteria</taxon>
        <taxon>Pseudomonadati</taxon>
        <taxon>Pseudomonadota</taxon>
        <taxon>Alphaproteobacteria</taxon>
        <taxon>Hyphomicrobiales</taxon>
        <taxon>Phyllobacteriaceae</taxon>
        <taxon>Mesorhizobium</taxon>
    </lineage>
</organism>
<name>A0ABM9EF10_9HYPH</name>
<feature type="region of interest" description="Disordered" evidence="1">
    <location>
        <begin position="1"/>
        <end position="29"/>
    </location>
</feature>
<proteinExistence type="predicted"/>
<sequence>MACQSSGPRLLPVRRRDSGACQDTRRSNRPCATITSSLSASLDSMSLPKPNPIEPPWYGPVCPVVWEGWRREASPYPDRRPHSSRSAMRPISVIQDRARRSH</sequence>
<evidence type="ECO:0000313" key="2">
    <source>
        <dbReference type="EMBL" id="CAH2407940.1"/>
    </source>
</evidence>
<keyword evidence="3" id="KW-1185">Reference proteome</keyword>
<reference evidence="2 3" key="1">
    <citation type="submission" date="2022-03" db="EMBL/GenBank/DDBJ databases">
        <authorList>
            <person name="Brunel B."/>
        </authorList>
    </citation>
    <scope>NUCLEOTIDE SEQUENCE [LARGE SCALE GENOMIC DNA]</scope>
    <source>
        <strain evidence="2">STM5069sample</strain>
    </source>
</reference>
<evidence type="ECO:0000256" key="1">
    <source>
        <dbReference type="SAM" id="MobiDB-lite"/>
    </source>
</evidence>
<evidence type="ECO:0000313" key="3">
    <source>
        <dbReference type="Proteomes" id="UP001153050"/>
    </source>
</evidence>
<feature type="compositionally biased region" description="Basic and acidic residues" evidence="1">
    <location>
        <begin position="14"/>
        <end position="26"/>
    </location>
</feature>
<dbReference type="EMBL" id="CAKXZT010000160">
    <property type="protein sequence ID" value="CAH2407940.1"/>
    <property type="molecule type" value="Genomic_DNA"/>
</dbReference>
<accession>A0ABM9EF10</accession>
<comment type="caution">
    <text evidence="2">The sequence shown here is derived from an EMBL/GenBank/DDBJ whole genome shotgun (WGS) entry which is preliminary data.</text>
</comment>
<protein>
    <submittedName>
        <fullName evidence="2">Uncharacterized protein</fullName>
    </submittedName>
</protein>
<gene>
    <name evidence="2" type="ORF">MES5069_620167</name>
</gene>
<feature type="region of interest" description="Disordered" evidence="1">
    <location>
        <begin position="74"/>
        <end position="102"/>
    </location>
</feature>
<dbReference type="Proteomes" id="UP001153050">
    <property type="component" value="Unassembled WGS sequence"/>
</dbReference>